<evidence type="ECO:0000256" key="1">
    <source>
        <dbReference type="PROSITE-ProRule" id="PRU00175"/>
    </source>
</evidence>
<dbReference type="Proteomes" id="UP000105007">
    <property type="component" value="Segment"/>
</dbReference>
<dbReference type="SUPFAM" id="SSF57850">
    <property type="entry name" value="RING/U-box"/>
    <property type="match status" value="1"/>
</dbReference>
<dbReference type="Gene3D" id="3.30.40.10">
    <property type="entry name" value="Zinc/RING finger domain, C3HC4 (zinc finger)"/>
    <property type="match status" value="1"/>
</dbReference>
<organism evidence="3 4">
    <name type="scientific">Salmon gill poxvirus</name>
    <dbReference type="NCBI Taxonomy" id="1680908"/>
    <lineage>
        <taxon>Viruses</taxon>
        <taxon>Varidnaviria</taxon>
        <taxon>Bamfordvirae</taxon>
        <taxon>Nucleocytoviricota</taxon>
        <taxon>Pokkesviricetes</taxon>
        <taxon>Chitovirales</taxon>
        <taxon>Poxviridae</taxon>
        <taxon>Chordopoxvirinae</taxon>
        <taxon>Salmonpoxvirus</taxon>
        <taxon>Salmonpoxvirus gillpox</taxon>
        <taxon>Salmon gillpox virus</taxon>
    </lineage>
</organism>
<dbReference type="GeneID" id="25392306"/>
<sequence length="317" mass="36617">MDMDLEFAVTGPTFYNARGNILFVSGHITTLKMDPDKSQYLDMVKFYIKMVNLKDICGSDSDWTWRFSVSDFKSVEISDWDWNEVSDAEYITVPVPESMRFAGLVSWVLIGIRNQEDRTLYDSIFNFFTFPYEMIPFSLNSPNHKDIIIMVWKNSNEPGFRWWIKAQISGCEFLAIKLNPNSDYVRMVLAYIHTQMTMENSDVKMVLSETDEVTGKPEIVEKRSHLPGAVMIEEDCCICMTNKNTMSFPHMCGHVQVPLCLICLIELSKKDMACPFCREEMKIMDDVPESIEFHISSDPKIMTAEKISVAWSNILFE</sequence>
<dbReference type="KEGG" id="vg:25392306"/>
<keyword evidence="1" id="KW-0479">Metal-binding</keyword>
<name>A0A0H4XWN6_9POXV</name>
<dbReference type="EMBL" id="KT159937">
    <property type="protein sequence ID" value="AKR04263.1"/>
    <property type="molecule type" value="Genomic_DNA"/>
</dbReference>
<accession>A0A0H4XWN6</accession>
<dbReference type="InterPro" id="IPR001841">
    <property type="entry name" value="Znf_RING"/>
</dbReference>
<dbReference type="GO" id="GO:0016874">
    <property type="term" value="F:ligase activity"/>
    <property type="evidence" value="ECO:0007669"/>
    <property type="project" value="UniProtKB-KW"/>
</dbReference>
<evidence type="ECO:0000313" key="4">
    <source>
        <dbReference type="Proteomes" id="UP000105007"/>
    </source>
</evidence>
<keyword evidence="1" id="KW-0863">Zinc-finger</keyword>
<gene>
    <name evidence="3" type="ORF">SGPV139</name>
</gene>
<protein>
    <submittedName>
        <fullName evidence="3">RING-finger-containing E3 ubiquitin ligase</fullName>
    </submittedName>
</protein>
<proteinExistence type="predicted"/>
<evidence type="ECO:0000313" key="3">
    <source>
        <dbReference type="EMBL" id="AKR04263.1"/>
    </source>
</evidence>
<keyword evidence="3" id="KW-0436">Ligase</keyword>
<dbReference type="RefSeq" id="YP_009162511.1">
    <property type="nucleotide sequence ID" value="NC_027707.1"/>
</dbReference>
<evidence type="ECO:0000259" key="2">
    <source>
        <dbReference type="PROSITE" id="PS50089"/>
    </source>
</evidence>
<dbReference type="GO" id="GO:0008270">
    <property type="term" value="F:zinc ion binding"/>
    <property type="evidence" value="ECO:0007669"/>
    <property type="project" value="UniProtKB-KW"/>
</dbReference>
<dbReference type="PROSITE" id="PS50089">
    <property type="entry name" value="ZF_RING_2"/>
    <property type="match status" value="1"/>
</dbReference>
<keyword evidence="4" id="KW-1185">Reference proteome</keyword>
<feature type="domain" description="RING-type" evidence="2">
    <location>
        <begin position="236"/>
        <end position="278"/>
    </location>
</feature>
<reference evidence="3 4" key="1">
    <citation type="journal article" date="2015" name="J. Virol.">
        <title>Salmon gill poxvirus, the deepest representative of the Chordopoxvirinae.</title>
        <authorList>
            <person name="Gjessing M.C."/>
            <person name="Yutin N."/>
            <person name="Tengs T."/>
            <person name="Senkevich T."/>
            <person name="Koonin E.V."/>
            <person name="Ronning H.P."/>
            <person name="Alarson M."/>
            <person name="Ylving S."/>
            <person name="Lie K.-I."/>
            <person name="Saure B."/>
            <person name="Tran L."/>
            <person name="Moss B."/>
            <person name="Dale O.B."/>
        </authorList>
    </citation>
    <scope>NUCLEOTIDE SEQUENCE [LARGE SCALE GENOMIC DNA]</scope>
    <source>
        <strain evidence="3">2012-04-F277-L3G</strain>
    </source>
</reference>
<dbReference type="InterPro" id="IPR013083">
    <property type="entry name" value="Znf_RING/FYVE/PHD"/>
</dbReference>
<keyword evidence="1" id="KW-0862">Zinc</keyword>